<gene>
    <name evidence="4" type="ORF">BXY53_2022</name>
</gene>
<evidence type="ECO:0000313" key="4">
    <source>
        <dbReference type="EMBL" id="RIA56908.1"/>
    </source>
</evidence>
<dbReference type="GO" id="GO:0016740">
    <property type="term" value="F:transferase activity"/>
    <property type="evidence" value="ECO:0007669"/>
    <property type="project" value="UniProtKB-KW"/>
</dbReference>
<sequence>MATNSAGLRPGTTVEELCGLSAAEAARRIADGTVTAQEMVSACLARIREREPEVQAWEYLDEDYALGQARRLDDWRAAGHEIGPLHGVPVAVKDIIDTRDMPTCNGTPLHEGRRTRSDAAIVAQLRQAGAVILGKTVTAELAVYAPGKTRNPHDPGRTPGGSSSGSAAAVAAGMVPLAVGTQTAGSIIRPASYCGVFGFKPTHGAISRTGVLTQAPPLDTVGPFARTVEDLALLTDAMSAYDEKDPDMRPHSRGSLRRTATSTPAAQPVIAFVKTPVWEEHAEPATKEAYAELTEALAEQCDTVDLPDVFQRAWAWQRMLQMAGVAKNYGPLVDRAPEQASEIMRELIAEGREVTAVDYNTALEMRQVLNAGLDEIFKRYDAILTPATPGPAPKGLESTGSPVFNALWTYCGVPCVNLPLLDVDGMPLGVQLVGRRQDDGRLLRTANWLVQHLAALAEG</sequence>
<evidence type="ECO:0000256" key="2">
    <source>
        <dbReference type="SAM" id="MobiDB-lite"/>
    </source>
</evidence>
<dbReference type="AlphaFoldDB" id="A0A397Q780"/>
<dbReference type="SUPFAM" id="SSF75304">
    <property type="entry name" value="Amidase signature (AS) enzymes"/>
    <property type="match status" value="1"/>
</dbReference>
<proteinExistence type="inferred from homology"/>
<keyword evidence="4" id="KW-0808">Transferase</keyword>
<comment type="similarity">
    <text evidence="1">Belongs to the amidase family.</text>
</comment>
<name>A0A397Q780_9HYPH</name>
<dbReference type="EMBL" id="QXDF01000001">
    <property type="protein sequence ID" value="RIA56908.1"/>
    <property type="molecule type" value="Genomic_DNA"/>
</dbReference>
<dbReference type="InterPro" id="IPR023631">
    <property type="entry name" value="Amidase_dom"/>
</dbReference>
<evidence type="ECO:0000313" key="5">
    <source>
        <dbReference type="Proteomes" id="UP000266273"/>
    </source>
</evidence>
<evidence type="ECO:0000256" key="1">
    <source>
        <dbReference type="ARBA" id="ARBA00009199"/>
    </source>
</evidence>
<feature type="domain" description="Amidase" evidence="3">
    <location>
        <begin position="38"/>
        <end position="443"/>
    </location>
</feature>
<dbReference type="Proteomes" id="UP000266273">
    <property type="component" value="Unassembled WGS sequence"/>
</dbReference>
<dbReference type="Pfam" id="PF01425">
    <property type="entry name" value="Amidase"/>
    <property type="match status" value="1"/>
</dbReference>
<evidence type="ECO:0000259" key="3">
    <source>
        <dbReference type="Pfam" id="PF01425"/>
    </source>
</evidence>
<dbReference type="InterPro" id="IPR036928">
    <property type="entry name" value="AS_sf"/>
</dbReference>
<dbReference type="Gene3D" id="3.90.1300.10">
    <property type="entry name" value="Amidase signature (AS) domain"/>
    <property type="match status" value="1"/>
</dbReference>
<comment type="caution">
    <text evidence="4">The sequence shown here is derived from an EMBL/GenBank/DDBJ whole genome shotgun (WGS) entry which is preliminary data.</text>
</comment>
<accession>A0A397Q780</accession>
<dbReference type="PANTHER" id="PTHR11895">
    <property type="entry name" value="TRANSAMIDASE"/>
    <property type="match status" value="1"/>
</dbReference>
<protein>
    <submittedName>
        <fullName evidence="4">Asp-tRNA(Asn)/Glu-tRNA(Gln) amidotransferase A subunit family amidase</fullName>
    </submittedName>
</protein>
<reference evidence="4 5" key="1">
    <citation type="submission" date="2018-08" db="EMBL/GenBank/DDBJ databases">
        <title>Genomic Encyclopedia of Archaeal and Bacterial Type Strains, Phase II (KMG-II): from individual species to whole genera.</title>
        <authorList>
            <person name="Goeker M."/>
        </authorList>
    </citation>
    <scope>NUCLEOTIDE SEQUENCE [LARGE SCALE GENOMIC DNA]</scope>
    <source>
        <strain evidence="4 5">DSM 5002</strain>
    </source>
</reference>
<feature type="region of interest" description="Disordered" evidence="2">
    <location>
        <begin position="145"/>
        <end position="167"/>
    </location>
</feature>
<dbReference type="RefSeq" id="WP_119061658.1">
    <property type="nucleotide sequence ID" value="NZ_QXDF01000001.1"/>
</dbReference>
<dbReference type="OrthoDB" id="9811471at2"/>
<dbReference type="PANTHER" id="PTHR11895:SF151">
    <property type="entry name" value="GLUTAMYL-TRNA(GLN) AMIDOTRANSFERASE SUBUNIT A"/>
    <property type="match status" value="1"/>
</dbReference>
<dbReference type="InterPro" id="IPR000120">
    <property type="entry name" value="Amidase"/>
</dbReference>
<keyword evidence="5" id="KW-1185">Reference proteome</keyword>
<organism evidence="4 5">
    <name type="scientific">Dichotomicrobium thermohalophilum</name>
    <dbReference type="NCBI Taxonomy" id="933063"/>
    <lineage>
        <taxon>Bacteria</taxon>
        <taxon>Pseudomonadati</taxon>
        <taxon>Pseudomonadota</taxon>
        <taxon>Alphaproteobacteria</taxon>
        <taxon>Hyphomicrobiales</taxon>
        <taxon>Hyphomicrobiaceae</taxon>
        <taxon>Dichotomicrobium</taxon>
    </lineage>
</organism>